<protein>
    <submittedName>
        <fullName evidence="1">Uncharacterized protein</fullName>
    </submittedName>
</protein>
<gene>
    <name evidence="1" type="ORF">PVAG01_04359</name>
</gene>
<evidence type="ECO:0000313" key="1">
    <source>
        <dbReference type="EMBL" id="KAL3425078.1"/>
    </source>
</evidence>
<dbReference type="Proteomes" id="UP001629113">
    <property type="component" value="Unassembled WGS sequence"/>
</dbReference>
<proteinExistence type="predicted"/>
<dbReference type="EMBL" id="JBFCZG010000003">
    <property type="protein sequence ID" value="KAL3425078.1"/>
    <property type="molecule type" value="Genomic_DNA"/>
</dbReference>
<sequence length="257" mass="28057">MSQVTPQVDVGALTLNRLASFAPILATLSADNVAPLAMIQMENLGSMFHVNGKYAHKVPDLLQRCSSTRLDRLGLLVGWRKGDAASMMAQSAGGQAIALLCTCLKSLYQPDRMAEVLHQLSLKMLPRSIAISSVSQLLEVANILGSKLEILGFGNVLALQVTKVHAVYKELQKPVPCDFLDELWIETAVELFYALSQAAREPNTVIRITGSQGLGNILGVVMMMFPEDTFVTLENVIIYEGLRKSIFIEFCDSDKGT</sequence>
<keyword evidence="2" id="KW-1185">Reference proteome</keyword>
<reference evidence="1 2" key="1">
    <citation type="submission" date="2024-06" db="EMBL/GenBank/DDBJ databases">
        <title>Complete genome of Phlyctema vagabunda strain 19-DSS-EL-015.</title>
        <authorList>
            <person name="Fiorenzani C."/>
        </authorList>
    </citation>
    <scope>NUCLEOTIDE SEQUENCE [LARGE SCALE GENOMIC DNA]</scope>
    <source>
        <strain evidence="1 2">19-DSS-EL-015</strain>
    </source>
</reference>
<organism evidence="1 2">
    <name type="scientific">Phlyctema vagabunda</name>
    <dbReference type="NCBI Taxonomy" id="108571"/>
    <lineage>
        <taxon>Eukaryota</taxon>
        <taxon>Fungi</taxon>
        <taxon>Dikarya</taxon>
        <taxon>Ascomycota</taxon>
        <taxon>Pezizomycotina</taxon>
        <taxon>Leotiomycetes</taxon>
        <taxon>Helotiales</taxon>
        <taxon>Dermateaceae</taxon>
        <taxon>Phlyctema</taxon>
    </lineage>
</organism>
<accession>A0ABR4PPE7</accession>
<evidence type="ECO:0000313" key="2">
    <source>
        <dbReference type="Proteomes" id="UP001629113"/>
    </source>
</evidence>
<name>A0ABR4PPE7_9HELO</name>
<comment type="caution">
    <text evidence="1">The sequence shown here is derived from an EMBL/GenBank/DDBJ whole genome shotgun (WGS) entry which is preliminary data.</text>
</comment>